<comment type="caution">
    <text evidence="1">The sequence shown here is derived from an EMBL/GenBank/DDBJ whole genome shotgun (WGS) entry which is preliminary data.</text>
</comment>
<proteinExistence type="predicted"/>
<sequence>MIKAIFFIVFIIFCDLTIGQNYNNQISVDVKYQALKKGKLFTIENTTFYDGRKEDVICYYHTPTEFYKSINAKGEITIYMPRENTVSFTHNSHYSSKNELIYYFVSNKTEDLGLRNEGFTIKDSKYEGNNLIVTWESPVTITTVKEVDIVYENMVPIYSEYRDIKDKVIKKTYYYEYYLGSFFSLPQKITEISYTSENDSVIKRTSISNIKLGSAVDERKFKFDIPADATYID</sequence>
<protein>
    <recommendedName>
        <fullName evidence="3">Outer membrane lipoprotein-sorting protein</fullName>
    </recommendedName>
</protein>
<dbReference type="eggNOG" id="ENOG5032UP5">
    <property type="taxonomic scope" value="Bacteria"/>
</dbReference>
<dbReference type="Proteomes" id="UP000019402">
    <property type="component" value="Unassembled WGS sequence"/>
</dbReference>
<accession>W7YEJ9</accession>
<dbReference type="AlphaFoldDB" id="W7YEJ9"/>
<dbReference type="Gene3D" id="2.50.20.10">
    <property type="entry name" value="Lipoprotein localisation LolA/LolB/LppX"/>
    <property type="match status" value="1"/>
</dbReference>
<dbReference type="STRING" id="869213.GCA_000517085_00355"/>
<evidence type="ECO:0008006" key="3">
    <source>
        <dbReference type="Google" id="ProtNLM"/>
    </source>
</evidence>
<dbReference type="OrthoDB" id="1117543at2"/>
<evidence type="ECO:0000313" key="1">
    <source>
        <dbReference type="EMBL" id="GAF05898.1"/>
    </source>
</evidence>
<name>W7YEJ9_9BACT</name>
<keyword evidence="2" id="KW-1185">Reference proteome</keyword>
<dbReference type="RefSeq" id="WP_044214423.1">
    <property type="nucleotide sequence ID" value="NZ_BAMD01000151.1"/>
</dbReference>
<dbReference type="EMBL" id="BAMD01000151">
    <property type="protein sequence ID" value="GAF05898.1"/>
    <property type="molecule type" value="Genomic_DNA"/>
</dbReference>
<gene>
    <name evidence="1" type="ORF">JCM21142_124657</name>
</gene>
<organism evidence="1 2">
    <name type="scientific">Saccharicrinis fermentans DSM 9555 = JCM 21142</name>
    <dbReference type="NCBI Taxonomy" id="869213"/>
    <lineage>
        <taxon>Bacteria</taxon>
        <taxon>Pseudomonadati</taxon>
        <taxon>Bacteroidota</taxon>
        <taxon>Bacteroidia</taxon>
        <taxon>Marinilabiliales</taxon>
        <taxon>Marinilabiliaceae</taxon>
        <taxon>Saccharicrinis</taxon>
    </lineage>
</organism>
<reference evidence="1 2" key="1">
    <citation type="journal article" date="2014" name="Genome Announc.">
        <title>Draft Genome Sequence of Cytophaga fermentans JCM 21142T, a Facultative Anaerobe Isolated from Marine Mud.</title>
        <authorList>
            <person name="Starns D."/>
            <person name="Oshima K."/>
            <person name="Suda W."/>
            <person name="Iino T."/>
            <person name="Yuki M."/>
            <person name="Inoue J."/>
            <person name="Kitamura K."/>
            <person name="Iida T."/>
            <person name="Darby A."/>
            <person name="Hattori M."/>
            <person name="Ohkuma M."/>
        </authorList>
    </citation>
    <scope>NUCLEOTIDE SEQUENCE [LARGE SCALE GENOMIC DNA]</scope>
    <source>
        <strain evidence="1 2">JCM 21142</strain>
    </source>
</reference>
<evidence type="ECO:0000313" key="2">
    <source>
        <dbReference type="Proteomes" id="UP000019402"/>
    </source>
</evidence>